<reference evidence="3" key="1">
    <citation type="journal article" date="2019" name="Int. J. Syst. Evol. Microbiol.">
        <title>The Global Catalogue of Microorganisms (GCM) 10K type strain sequencing project: providing services to taxonomists for standard genome sequencing and annotation.</title>
        <authorList>
            <consortium name="The Broad Institute Genomics Platform"/>
            <consortium name="The Broad Institute Genome Sequencing Center for Infectious Disease"/>
            <person name="Wu L."/>
            <person name="Ma J."/>
        </authorList>
    </citation>
    <scope>NUCLEOTIDE SEQUENCE [LARGE SCALE GENOMIC DNA]</scope>
    <source>
        <strain evidence="3">CGMCC 4.7329</strain>
    </source>
</reference>
<organism evidence="2 3">
    <name type="scientific">Nocardia rhizosphaerihabitans</name>
    <dbReference type="NCBI Taxonomy" id="1691570"/>
    <lineage>
        <taxon>Bacteria</taxon>
        <taxon>Bacillati</taxon>
        <taxon>Actinomycetota</taxon>
        <taxon>Actinomycetes</taxon>
        <taxon>Mycobacteriales</taxon>
        <taxon>Nocardiaceae</taxon>
        <taxon>Nocardia</taxon>
    </lineage>
</organism>
<evidence type="ECO:0000313" key="2">
    <source>
        <dbReference type="EMBL" id="GGO01435.1"/>
    </source>
</evidence>
<dbReference type="Pfam" id="PF09983">
    <property type="entry name" value="JetD_C"/>
    <property type="match status" value="1"/>
</dbReference>
<sequence>MWRHELAWAATVKLTTAQVEILKTINRWLRDTDGDDNRRAVIPMRERSLEIFRDEKRLDTLTATTLFAPGRLTLATLFAKRIPPPLACERIGDGGTILVIENSDTFETITTLLARHRRNVGYTAFGGGHAFEASVARIAKLDGVNDIAYYGDLDNDGLIIPQRANVAAAATGLPPIRPAHGLYQLLLQQDLRTAALAAVEPLDAERRVSWLAATIRRPAADLLVTGSRLAQEATGNQLLRQDSSWSVDL</sequence>
<accession>A0ABQ2L3Z6</accession>
<dbReference type="RefSeq" id="WP_189034928.1">
    <property type="nucleotide sequence ID" value="NZ_BMNE01000021.1"/>
</dbReference>
<feature type="domain" description="Wadjet protein JetD C-terminal" evidence="1">
    <location>
        <begin position="95"/>
        <end position="163"/>
    </location>
</feature>
<dbReference type="InterPro" id="IPR024534">
    <property type="entry name" value="JetD_C"/>
</dbReference>
<proteinExistence type="predicted"/>
<keyword evidence="3" id="KW-1185">Reference proteome</keyword>
<evidence type="ECO:0000313" key="3">
    <source>
        <dbReference type="Proteomes" id="UP000658127"/>
    </source>
</evidence>
<dbReference type="EMBL" id="BMNE01000021">
    <property type="protein sequence ID" value="GGO01435.1"/>
    <property type="molecule type" value="Genomic_DNA"/>
</dbReference>
<protein>
    <recommendedName>
        <fullName evidence="1">Wadjet protein JetD C-terminal domain-containing protein</fullName>
    </recommendedName>
</protein>
<dbReference type="Proteomes" id="UP000658127">
    <property type="component" value="Unassembled WGS sequence"/>
</dbReference>
<gene>
    <name evidence="2" type="ORF">GCM10011610_71210</name>
</gene>
<evidence type="ECO:0000259" key="1">
    <source>
        <dbReference type="Pfam" id="PF09983"/>
    </source>
</evidence>
<comment type="caution">
    <text evidence="2">The sequence shown here is derived from an EMBL/GenBank/DDBJ whole genome shotgun (WGS) entry which is preliminary data.</text>
</comment>
<name>A0ABQ2L3Z6_9NOCA</name>